<reference evidence="1 2" key="1">
    <citation type="submission" date="2014-11" db="EMBL/GenBank/DDBJ databases">
        <title>Genetic blueprint of the zoonotic pathogen Toxocara canis.</title>
        <authorList>
            <person name="Zhu X.-Q."/>
            <person name="Korhonen P.K."/>
            <person name="Cai H."/>
            <person name="Young N.D."/>
            <person name="Nejsum P."/>
            <person name="von Samson-Himmelstjerna G."/>
            <person name="Boag P.R."/>
            <person name="Tan P."/>
            <person name="Li Q."/>
            <person name="Min J."/>
            <person name="Yang Y."/>
            <person name="Wang X."/>
            <person name="Fang X."/>
            <person name="Hall R.S."/>
            <person name="Hofmann A."/>
            <person name="Sternberg P.W."/>
            <person name="Jex A.R."/>
            <person name="Gasser R.B."/>
        </authorList>
    </citation>
    <scope>NUCLEOTIDE SEQUENCE [LARGE SCALE GENOMIC DNA]</scope>
    <source>
        <strain evidence="1">PN_DK_2014</strain>
    </source>
</reference>
<proteinExistence type="predicted"/>
<dbReference type="AlphaFoldDB" id="A0A0B2VNY5"/>
<comment type="caution">
    <text evidence="1">The sequence shown here is derived from an EMBL/GenBank/DDBJ whole genome shotgun (WGS) entry which is preliminary data.</text>
</comment>
<dbReference type="Proteomes" id="UP000031036">
    <property type="component" value="Unassembled WGS sequence"/>
</dbReference>
<organism evidence="1 2">
    <name type="scientific">Toxocara canis</name>
    <name type="common">Canine roundworm</name>
    <dbReference type="NCBI Taxonomy" id="6265"/>
    <lineage>
        <taxon>Eukaryota</taxon>
        <taxon>Metazoa</taxon>
        <taxon>Ecdysozoa</taxon>
        <taxon>Nematoda</taxon>
        <taxon>Chromadorea</taxon>
        <taxon>Rhabditida</taxon>
        <taxon>Spirurina</taxon>
        <taxon>Ascaridomorpha</taxon>
        <taxon>Ascaridoidea</taxon>
        <taxon>Toxocaridae</taxon>
        <taxon>Toxocara</taxon>
    </lineage>
</organism>
<protein>
    <submittedName>
        <fullName evidence="1">Uncharacterized protein</fullName>
    </submittedName>
</protein>
<dbReference type="EMBL" id="JPKZ01000843">
    <property type="protein sequence ID" value="KHN85231.1"/>
    <property type="molecule type" value="Genomic_DNA"/>
</dbReference>
<evidence type="ECO:0000313" key="2">
    <source>
        <dbReference type="Proteomes" id="UP000031036"/>
    </source>
</evidence>
<accession>A0A0B2VNY5</accession>
<name>A0A0B2VNY5_TOXCA</name>
<keyword evidence="2" id="KW-1185">Reference proteome</keyword>
<sequence>MPQTSGLMRLHLSAPQELKAESSIAASSEMTIEKWSTNQKILMLIVLYIDAVHFQRTTAHPLNFGNDLDSLRSTRQDNVVYRRTIVYGGLGLRYPFRHWRISSSTAKHNKIIEPANEKRQSLSVLVASRHNAFPMMGGMYG</sequence>
<gene>
    <name evidence="1" type="ORF">Tcan_04128</name>
</gene>
<evidence type="ECO:0000313" key="1">
    <source>
        <dbReference type="EMBL" id="KHN85231.1"/>
    </source>
</evidence>